<dbReference type="Proteomes" id="UP000191342">
    <property type="component" value="Unassembled WGS sequence"/>
</dbReference>
<evidence type="ECO:0000256" key="1">
    <source>
        <dbReference type="SAM" id="Phobius"/>
    </source>
</evidence>
<dbReference type="EMBL" id="MLQL01000044">
    <property type="protein sequence ID" value="OQE13715.1"/>
    <property type="molecule type" value="Genomic_DNA"/>
</dbReference>
<comment type="caution">
    <text evidence="2">The sequence shown here is derived from an EMBL/GenBank/DDBJ whole genome shotgun (WGS) entry which is preliminary data.</text>
</comment>
<dbReference type="OrthoDB" id="4369244at2759"/>
<sequence length="114" mass="13149">MPTFTYTLTNNIVVTRNRHGKWPIGEPVIVWAHGLSFIPVFAEYYALAGSHLRKYMWLLTKKMSHTKIKHHGWHPGEMVVSPKKLRTPTDTATTFNVDFDTHDWSKFSPVPVSD</sequence>
<feature type="transmembrane region" description="Helical" evidence="1">
    <location>
        <begin position="28"/>
        <end position="47"/>
    </location>
</feature>
<evidence type="ECO:0000313" key="3">
    <source>
        <dbReference type="Proteomes" id="UP000191342"/>
    </source>
</evidence>
<gene>
    <name evidence="2" type="ORF">PENFLA_c044G07835</name>
</gene>
<reference evidence="3" key="1">
    <citation type="journal article" date="2017" name="Nat. Microbiol.">
        <title>Global analysis of biosynthetic gene clusters reveals vast potential of secondary metabolite production in Penicillium species.</title>
        <authorList>
            <person name="Nielsen J.C."/>
            <person name="Grijseels S."/>
            <person name="Prigent S."/>
            <person name="Ji B."/>
            <person name="Dainat J."/>
            <person name="Nielsen K.F."/>
            <person name="Frisvad J.C."/>
            <person name="Workman M."/>
            <person name="Nielsen J."/>
        </authorList>
    </citation>
    <scope>NUCLEOTIDE SEQUENCE [LARGE SCALE GENOMIC DNA]</scope>
    <source>
        <strain evidence="3">IBT 14082</strain>
    </source>
</reference>
<organism evidence="2 3">
    <name type="scientific">Penicillium flavigenum</name>
    <dbReference type="NCBI Taxonomy" id="254877"/>
    <lineage>
        <taxon>Eukaryota</taxon>
        <taxon>Fungi</taxon>
        <taxon>Dikarya</taxon>
        <taxon>Ascomycota</taxon>
        <taxon>Pezizomycotina</taxon>
        <taxon>Eurotiomycetes</taxon>
        <taxon>Eurotiomycetidae</taxon>
        <taxon>Eurotiales</taxon>
        <taxon>Aspergillaceae</taxon>
        <taxon>Penicillium</taxon>
    </lineage>
</organism>
<name>A0A1V6SI48_9EURO</name>
<keyword evidence="3" id="KW-1185">Reference proteome</keyword>
<keyword evidence="1" id="KW-0812">Transmembrane</keyword>
<evidence type="ECO:0000313" key="2">
    <source>
        <dbReference type="EMBL" id="OQE13715.1"/>
    </source>
</evidence>
<dbReference type="AlphaFoldDB" id="A0A1V6SI48"/>
<protein>
    <submittedName>
        <fullName evidence="2">Uncharacterized protein</fullName>
    </submittedName>
</protein>
<proteinExistence type="predicted"/>
<accession>A0A1V6SI48</accession>
<keyword evidence="1" id="KW-1133">Transmembrane helix</keyword>
<keyword evidence="1" id="KW-0472">Membrane</keyword>